<dbReference type="AlphaFoldDB" id="A0A059CC74"/>
<protein>
    <recommendedName>
        <fullName evidence="10">Seipin</fullName>
    </recommendedName>
</protein>
<sequence length="555" mass="60980">MGSSNSGDDDDDGDAGSTFHDACDDFPFYDCPAPDDSAAPLDGSEPKPPSSSPEIPSGLRRRISGRVPAGGEAEAESGFAARSRENRFRLYRDLMEGEGPIERARSDVEERSSISVPGIARRDEGEDSAITTSNDAGVGDTAAESIVTPSEEVCDGAGERKDDASIVTTVDDERIGDSMDSADSAVPLGETTSSSLLISMAGILIKAIGFQINLLVSFLTFPFWCFRTFYAFVFNPYATMRRGVKCLTGKISSVCNSVCDKMSPFVREWFEDNKSIWKLVLRCGWGLFWSMYVCFILVGLLVTAALISGLIMRFLVAEPIRIEDKLNFDYTKHSPAAYLPVSSCAGADCGMKCGGIVVDVGKSGRSRVIPPRHELEATVSLTLPESEYNRNLGVFQVRVDLLSADGEALSSLSRPCMLLFKSEPIRLLLTFLKVVPLIAGYVSESETIHVKFQGFIEGNVPTACVKVVLEQRAEFRPGAGIPEIYDASLTLESELPLLRRILWYWKRTIFIWISMVMFIWELLFTLICCKPILIPRTRWSVDSARSHARNASPSH</sequence>
<dbReference type="GO" id="GO:0034389">
    <property type="term" value="P:lipid droplet organization"/>
    <property type="evidence" value="ECO:0000318"/>
    <property type="project" value="GO_Central"/>
</dbReference>
<feature type="region of interest" description="Disordered" evidence="7">
    <location>
        <begin position="101"/>
        <end position="141"/>
    </location>
</feature>
<evidence type="ECO:0000313" key="9">
    <source>
        <dbReference type="EMBL" id="KCW76053.1"/>
    </source>
</evidence>
<evidence type="ECO:0000256" key="6">
    <source>
        <dbReference type="ARBA" id="ARBA00023136"/>
    </source>
</evidence>
<evidence type="ECO:0000256" key="4">
    <source>
        <dbReference type="ARBA" id="ARBA00022989"/>
    </source>
</evidence>
<dbReference type="InParanoid" id="A0A059CC74"/>
<dbReference type="FunCoup" id="A0A059CC74">
    <property type="interactions" value="1922"/>
</dbReference>
<keyword evidence="2 8" id="KW-0812">Transmembrane</keyword>
<evidence type="ECO:0000256" key="3">
    <source>
        <dbReference type="ARBA" id="ARBA00022824"/>
    </source>
</evidence>
<keyword evidence="5" id="KW-0443">Lipid metabolism</keyword>
<keyword evidence="3" id="KW-0256">Endoplasmic reticulum</keyword>
<feature type="transmembrane region" description="Helical" evidence="8">
    <location>
        <begin position="203"/>
        <end position="224"/>
    </location>
</feature>
<name>A0A059CC74_EUCGR</name>
<dbReference type="GO" id="GO:0006629">
    <property type="term" value="P:lipid metabolic process"/>
    <property type="evidence" value="ECO:0007669"/>
    <property type="project" value="UniProtKB-KW"/>
</dbReference>
<dbReference type="GO" id="GO:0140042">
    <property type="term" value="P:lipid droplet formation"/>
    <property type="evidence" value="ECO:0007669"/>
    <property type="project" value="UniProtKB-ARBA"/>
</dbReference>
<evidence type="ECO:0000256" key="5">
    <source>
        <dbReference type="ARBA" id="ARBA00023098"/>
    </source>
</evidence>
<comment type="subcellular location">
    <subcellularLocation>
        <location evidence="1">Endoplasmic reticulum membrane</location>
        <topology evidence="1">Multi-pass membrane protein</topology>
    </subcellularLocation>
</comment>
<keyword evidence="4 8" id="KW-1133">Transmembrane helix</keyword>
<dbReference type="OrthoDB" id="3990054at2759"/>
<dbReference type="Gramene" id="KCW76053">
    <property type="protein sequence ID" value="KCW76053"/>
    <property type="gene ID" value="EUGRSUZ_D00420"/>
</dbReference>
<dbReference type="CDD" id="cd23995">
    <property type="entry name" value="Seipin_BSCL2_like"/>
    <property type="match status" value="1"/>
</dbReference>
<dbReference type="InterPro" id="IPR009617">
    <property type="entry name" value="Seipin"/>
</dbReference>
<dbReference type="eggNOG" id="KOG4200">
    <property type="taxonomic scope" value="Eukaryota"/>
</dbReference>
<organism evidence="9">
    <name type="scientific">Eucalyptus grandis</name>
    <name type="common">Flooded gum</name>
    <dbReference type="NCBI Taxonomy" id="71139"/>
    <lineage>
        <taxon>Eukaryota</taxon>
        <taxon>Viridiplantae</taxon>
        <taxon>Streptophyta</taxon>
        <taxon>Embryophyta</taxon>
        <taxon>Tracheophyta</taxon>
        <taxon>Spermatophyta</taxon>
        <taxon>Magnoliopsida</taxon>
        <taxon>eudicotyledons</taxon>
        <taxon>Gunneridae</taxon>
        <taxon>Pentapetalae</taxon>
        <taxon>rosids</taxon>
        <taxon>malvids</taxon>
        <taxon>Myrtales</taxon>
        <taxon>Myrtaceae</taxon>
        <taxon>Myrtoideae</taxon>
        <taxon>Eucalypteae</taxon>
        <taxon>Eucalyptus</taxon>
    </lineage>
</organism>
<feature type="transmembrane region" description="Helical" evidence="8">
    <location>
        <begin position="509"/>
        <end position="527"/>
    </location>
</feature>
<dbReference type="PANTHER" id="PTHR21212:SF0">
    <property type="entry name" value="SEIPIN"/>
    <property type="match status" value="1"/>
</dbReference>
<evidence type="ECO:0000256" key="2">
    <source>
        <dbReference type="ARBA" id="ARBA00022692"/>
    </source>
</evidence>
<dbReference type="EMBL" id="KK198756">
    <property type="protein sequence ID" value="KCW76053.1"/>
    <property type="molecule type" value="Genomic_DNA"/>
</dbReference>
<evidence type="ECO:0000256" key="1">
    <source>
        <dbReference type="ARBA" id="ARBA00004477"/>
    </source>
</evidence>
<dbReference type="PANTHER" id="PTHR21212">
    <property type="entry name" value="BERNARDINELLI-SEIP CONGENITAL LIPODYSTROPHY 2 HOMOLOG BSCL2 PROTEIN"/>
    <property type="match status" value="1"/>
</dbReference>
<feature type="transmembrane region" description="Helical" evidence="8">
    <location>
        <begin position="287"/>
        <end position="316"/>
    </location>
</feature>
<feature type="compositionally biased region" description="Low complexity" evidence="7">
    <location>
        <begin position="69"/>
        <end position="81"/>
    </location>
</feature>
<keyword evidence="6 8" id="KW-0472">Membrane</keyword>
<dbReference type="KEGG" id="egr:104440861"/>
<dbReference type="Pfam" id="PF06775">
    <property type="entry name" value="Seipin"/>
    <property type="match status" value="1"/>
</dbReference>
<dbReference type="STRING" id="71139.A0A059CC74"/>
<evidence type="ECO:0008006" key="10">
    <source>
        <dbReference type="Google" id="ProtNLM"/>
    </source>
</evidence>
<dbReference type="GO" id="GO:0005789">
    <property type="term" value="C:endoplasmic reticulum membrane"/>
    <property type="evidence" value="ECO:0000318"/>
    <property type="project" value="GO_Central"/>
</dbReference>
<gene>
    <name evidence="9" type="ORF">EUGRSUZ_D00420</name>
</gene>
<evidence type="ECO:0000256" key="7">
    <source>
        <dbReference type="SAM" id="MobiDB-lite"/>
    </source>
</evidence>
<accession>A0A059CC74</accession>
<evidence type="ECO:0000256" key="8">
    <source>
        <dbReference type="SAM" id="Phobius"/>
    </source>
</evidence>
<feature type="region of interest" description="Disordered" evidence="7">
    <location>
        <begin position="1"/>
        <end position="82"/>
    </location>
</feature>
<feature type="compositionally biased region" description="Basic and acidic residues" evidence="7">
    <location>
        <begin position="101"/>
        <end position="112"/>
    </location>
</feature>
<proteinExistence type="predicted"/>
<dbReference type="OMA" id="PGVTCGV"/>
<dbReference type="GO" id="GO:0019915">
    <property type="term" value="P:lipid storage"/>
    <property type="evidence" value="ECO:0000318"/>
    <property type="project" value="GO_Central"/>
</dbReference>
<reference evidence="9" key="1">
    <citation type="submission" date="2013-07" db="EMBL/GenBank/DDBJ databases">
        <title>The genome of Eucalyptus grandis.</title>
        <authorList>
            <person name="Schmutz J."/>
            <person name="Hayes R."/>
            <person name="Myburg A."/>
            <person name="Tuskan G."/>
            <person name="Grattapaglia D."/>
            <person name="Rokhsar D.S."/>
        </authorList>
    </citation>
    <scope>NUCLEOTIDE SEQUENCE</scope>
    <source>
        <tissue evidence="9">Leaf extractions</tissue>
    </source>
</reference>